<dbReference type="STRING" id="36646.A0A1V6UJH0"/>
<dbReference type="InterPro" id="IPR033433">
    <property type="entry name" value="GtaA_N"/>
</dbReference>
<keyword evidence="5" id="KW-1185">Reference proteome</keyword>
<evidence type="ECO:0000256" key="1">
    <source>
        <dbReference type="SAM" id="SignalP"/>
    </source>
</evidence>
<dbReference type="Pfam" id="PF16335">
    <property type="entry name" value="GtaA_6_Hairpin"/>
    <property type="match status" value="1"/>
</dbReference>
<dbReference type="Pfam" id="PF17168">
    <property type="entry name" value="DUF5127"/>
    <property type="match status" value="1"/>
</dbReference>
<evidence type="ECO:0000259" key="2">
    <source>
        <dbReference type="Pfam" id="PF16335"/>
    </source>
</evidence>
<protein>
    <recommendedName>
        <fullName evidence="6">Glutaminase A</fullName>
    </recommendedName>
</protein>
<evidence type="ECO:0008006" key="6">
    <source>
        <dbReference type="Google" id="ProtNLM"/>
    </source>
</evidence>
<feature type="signal peptide" evidence="1">
    <location>
        <begin position="1"/>
        <end position="19"/>
    </location>
</feature>
<dbReference type="PANTHER" id="PTHR31987">
    <property type="entry name" value="GLUTAMINASE A-RELATED"/>
    <property type="match status" value="1"/>
</dbReference>
<gene>
    <name evidence="4" type="ORF">PENCOP_c008G00807</name>
</gene>
<dbReference type="InterPro" id="IPR008928">
    <property type="entry name" value="6-hairpin_glycosidase_sf"/>
</dbReference>
<keyword evidence="1" id="KW-0732">Signal</keyword>
<dbReference type="InterPro" id="IPR052743">
    <property type="entry name" value="Glutaminase_GtaA"/>
</dbReference>
<feature type="domain" description="Glutaminase A central" evidence="2">
    <location>
        <begin position="340"/>
        <end position="683"/>
    </location>
</feature>
<dbReference type="Proteomes" id="UP000191500">
    <property type="component" value="Unassembled WGS sequence"/>
</dbReference>
<reference evidence="5" key="1">
    <citation type="journal article" date="2017" name="Nat. Microbiol.">
        <title>Global analysis of biosynthetic gene clusters reveals vast potential of secondary metabolite production in Penicillium species.</title>
        <authorList>
            <person name="Nielsen J.C."/>
            <person name="Grijseels S."/>
            <person name="Prigent S."/>
            <person name="Ji B."/>
            <person name="Dainat J."/>
            <person name="Nielsen K.F."/>
            <person name="Frisvad J.C."/>
            <person name="Workman M."/>
            <person name="Nielsen J."/>
        </authorList>
    </citation>
    <scope>NUCLEOTIDE SEQUENCE [LARGE SCALE GENOMIC DNA]</scope>
    <source>
        <strain evidence="5">IBT 31321</strain>
    </source>
</reference>
<proteinExistence type="predicted"/>
<name>A0A1V6UJH0_9EURO</name>
<dbReference type="InterPro" id="IPR012341">
    <property type="entry name" value="6hp_glycosidase-like_sf"/>
</dbReference>
<dbReference type="Gene3D" id="1.50.10.10">
    <property type="match status" value="1"/>
</dbReference>
<dbReference type="AlphaFoldDB" id="A0A1V6UJH0"/>
<accession>A0A1V6UJH0</accession>
<comment type="caution">
    <text evidence="4">The sequence shown here is derived from an EMBL/GenBank/DDBJ whole genome shotgun (WGS) entry which is preliminary data.</text>
</comment>
<organism evidence="4 5">
    <name type="scientific">Penicillium coprophilum</name>
    <dbReference type="NCBI Taxonomy" id="36646"/>
    <lineage>
        <taxon>Eukaryota</taxon>
        <taxon>Fungi</taxon>
        <taxon>Dikarya</taxon>
        <taxon>Ascomycota</taxon>
        <taxon>Pezizomycotina</taxon>
        <taxon>Eurotiomycetes</taxon>
        <taxon>Eurotiomycetidae</taxon>
        <taxon>Eurotiales</taxon>
        <taxon>Aspergillaceae</taxon>
        <taxon>Penicillium</taxon>
    </lineage>
</organism>
<dbReference type="SUPFAM" id="SSF48208">
    <property type="entry name" value="Six-hairpin glycosidases"/>
    <property type="match status" value="1"/>
</dbReference>
<evidence type="ECO:0000313" key="5">
    <source>
        <dbReference type="Proteomes" id="UP000191500"/>
    </source>
</evidence>
<dbReference type="GO" id="GO:0005975">
    <property type="term" value="P:carbohydrate metabolic process"/>
    <property type="evidence" value="ECO:0007669"/>
    <property type="project" value="InterPro"/>
</dbReference>
<evidence type="ECO:0000313" key="4">
    <source>
        <dbReference type="EMBL" id="OQE38548.1"/>
    </source>
</evidence>
<feature type="chain" id="PRO_5013206793" description="Glutaminase A" evidence="1">
    <location>
        <begin position="20"/>
        <end position="687"/>
    </location>
</feature>
<feature type="domain" description="Glutaminase A N-terminal" evidence="3">
    <location>
        <begin position="103"/>
        <end position="334"/>
    </location>
</feature>
<dbReference type="InterPro" id="IPR032514">
    <property type="entry name" value="GtaA_central"/>
</dbReference>
<evidence type="ECO:0000259" key="3">
    <source>
        <dbReference type="Pfam" id="PF17168"/>
    </source>
</evidence>
<sequence length="687" mass="76043">MQLYRLSLLVASFVVSIAAQSTFSPARPPAIPLAVRSPYLSTWINVGSDGGNGGYLAGQWPVFWQNQVNGWAGLIRVDGNTYTWMGLPGSKTVNQTAFEYTSTKSIFTMNVENKIEMKITFLSPVTPNDLKRQSLVFSYLNVEVSALDGQKHDVKVYADISAEWVSGDRNAIAEWEYGTTDGVAYHKVHRQTQLAFSEKNEQAEWGNWYWATDDSKGMTYQSGVDVDVRGQFAKNGKLNNGRDTNFRAISSGWPVFGFSSDLGSIDSSPVSTLFSLGLTQDQAIQYEGASGYGPVPSLWRSYFNTELAALSFFHHDYRESSNLASSFDNRVAQDSIATAGQDYLTITSLSVRQAFGATQLCGTQDKMYLFLKEISSDGNMNTVDVVFPAYPIFLYTNPEFLKLVLNPLFENQEAGKYPNSYSMHDLGSSYPNATGHSDGRDERMPLEECGNMLIMSLAYAQKSGDSDFLKDHYPLLKQWTSYLVEDSLYPANQISTDDFAGSLANQTNLALKGMIGIEAMAVIAKQTGHTADAANYSSIAKDYITQWQDLAIAKNANPPRTTLSYGNTASHGLLYNLFADVQLGLGLVPQSVYQMQSDFYPTVENKYGVPLDTRHTYTKSDWECFAAAISSVETRAMFIKDLATWVNETPTNRPLTDLYETISGDYPGNHFVARPVMGGSFAPLLIR</sequence>
<dbReference type="EMBL" id="MDDG01000008">
    <property type="protein sequence ID" value="OQE38548.1"/>
    <property type="molecule type" value="Genomic_DNA"/>
</dbReference>
<dbReference type="PANTHER" id="PTHR31987:SF1">
    <property type="entry name" value="GLUTAMINASE A"/>
    <property type="match status" value="1"/>
</dbReference>
<dbReference type="GO" id="GO:0003824">
    <property type="term" value="F:catalytic activity"/>
    <property type="evidence" value="ECO:0007669"/>
    <property type="project" value="UniProtKB-ARBA"/>
</dbReference>